<dbReference type="InterPro" id="IPR017871">
    <property type="entry name" value="ABC_transporter-like_CS"/>
</dbReference>
<evidence type="ECO:0000259" key="6">
    <source>
        <dbReference type="PROSITE" id="PS50893"/>
    </source>
</evidence>
<dbReference type="GO" id="GO:0005524">
    <property type="term" value="F:ATP binding"/>
    <property type="evidence" value="ECO:0007669"/>
    <property type="project" value="UniProtKB-KW"/>
</dbReference>
<dbReference type="GO" id="GO:0016887">
    <property type="term" value="F:ATP hydrolysis activity"/>
    <property type="evidence" value="ECO:0007669"/>
    <property type="project" value="InterPro"/>
</dbReference>
<dbReference type="GO" id="GO:0055085">
    <property type="term" value="P:transmembrane transport"/>
    <property type="evidence" value="ECO:0007669"/>
    <property type="project" value="UniProtKB-ARBA"/>
</dbReference>
<evidence type="ECO:0000256" key="3">
    <source>
        <dbReference type="ARBA" id="ARBA00022741"/>
    </source>
</evidence>
<evidence type="ECO:0000256" key="5">
    <source>
        <dbReference type="SAM" id="MobiDB-lite"/>
    </source>
</evidence>
<dbReference type="Proteomes" id="UP000502005">
    <property type="component" value="Plasmid pNE1B"/>
</dbReference>
<name>A0A6B9GGD1_PANCY</name>
<dbReference type="InterPro" id="IPR003439">
    <property type="entry name" value="ABC_transporter-like_ATP-bd"/>
</dbReference>
<dbReference type="Pfam" id="PF00005">
    <property type="entry name" value="ABC_tran"/>
    <property type="match status" value="1"/>
</dbReference>
<dbReference type="GO" id="GO:0015833">
    <property type="term" value="P:peptide transport"/>
    <property type="evidence" value="ECO:0007669"/>
    <property type="project" value="InterPro"/>
</dbReference>
<dbReference type="NCBIfam" id="TIGR01727">
    <property type="entry name" value="oligo_HPY"/>
    <property type="match status" value="1"/>
</dbReference>
<keyword evidence="4 7" id="KW-0067">ATP-binding</keyword>
<dbReference type="EMBL" id="CP024770">
    <property type="protein sequence ID" value="QGY32605.1"/>
    <property type="molecule type" value="Genomic_DNA"/>
</dbReference>
<proteinExistence type="inferred from homology"/>
<dbReference type="RefSeq" id="WP_208718507.1">
    <property type="nucleotide sequence ID" value="NZ_CP024770.1"/>
</dbReference>
<dbReference type="SMART" id="SM00382">
    <property type="entry name" value="AAA"/>
    <property type="match status" value="1"/>
</dbReference>
<feature type="domain" description="ABC transporter" evidence="6">
    <location>
        <begin position="3"/>
        <end position="249"/>
    </location>
</feature>
<feature type="region of interest" description="Disordered" evidence="5">
    <location>
        <begin position="255"/>
        <end position="274"/>
    </location>
</feature>
<accession>A0A6B9GGD1</accession>
<dbReference type="PANTHER" id="PTHR43776">
    <property type="entry name" value="TRANSPORT ATP-BINDING PROTEIN"/>
    <property type="match status" value="1"/>
</dbReference>
<protein>
    <submittedName>
        <fullName evidence="7">Peptide ABC transporter ATP-binding protein</fullName>
    </submittedName>
</protein>
<dbReference type="InterPro" id="IPR050319">
    <property type="entry name" value="ABC_transp_ATP-bind"/>
</dbReference>
<evidence type="ECO:0000313" key="8">
    <source>
        <dbReference type="Proteomes" id="UP000502005"/>
    </source>
</evidence>
<dbReference type="InterPro" id="IPR003593">
    <property type="entry name" value="AAA+_ATPase"/>
</dbReference>
<evidence type="ECO:0000313" key="7">
    <source>
        <dbReference type="EMBL" id="QGY32605.1"/>
    </source>
</evidence>
<gene>
    <name evidence="7" type="ORF">CUN67_27030</name>
</gene>
<dbReference type="PROSITE" id="PS00211">
    <property type="entry name" value="ABC_TRANSPORTER_1"/>
    <property type="match status" value="1"/>
</dbReference>
<sequence>MSARLLDVRELTVRYDTTEGSFTAVDGVSFHIDRGEILALIGESGCGKTSLGKALVGLQRAQQGDIHFRDTNLAALSARRLRPLRRAIQMVFQDPLSALDPRQRAQKAVELPLSLHSGLSRQARREKAAQLFNDVGLDSTLMDRYPHQLSGGQRQRLNIARALAPEPELIVCDEPVSALDVSLQKQIVDLLQTLQQRTGVAILFISHDLSVVERIASRIAVMYAGQIVEVLPKAQMWSHAAHPYTRLLLSTIPGTSPDQRRLRQAPPDEESPVNPYALSQGCRFQQRCPNVQADCRERAPALSGQGEGHQVACHHPYAPSGQTLIIRRAVS</sequence>
<keyword evidence="2" id="KW-0813">Transport</keyword>
<dbReference type="PROSITE" id="PS50893">
    <property type="entry name" value="ABC_TRANSPORTER_2"/>
    <property type="match status" value="1"/>
</dbReference>
<keyword evidence="3" id="KW-0547">Nucleotide-binding</keyword>
<reference evidence="7 8" key="1">
    <citation type="submission" date="2017-11" db="EMBL/GenBank/DDBJ databases">
        <title>Genome sequence of Pantoea cypripedii NE1.</title>
        <authorList>
            <person name="Nascimento F.X."/>
        </authorList>
    </citation>
    <scope>NUCLEOTIDE SEQUENCE [LARGE SCALE GENOMIC DNA]</scope>
    <source>
        <strain evidence="7 8">NE1</strain>
        <plasmid evidence="8">pne1b</plasmid>
    </source>
</reference>
<evidence type="ECO:0000256" key="2">
    <source>
        <dbReference type="ARBA" id="ARBA00022448"/>
    </source>
</evidence>
<dbReference type="Gene3D" id="3.40.50.300">
    <property type="entry name" value="P-loop containing nucleotide triphosphate hydrolases"/>
    <property type="match status" value="1"/>
</dbReference>
<keyword evidence="7" id="KW-0614">Plasmid</keyword>
<geneLocation type="plasmid" evidence="8">
    <name>pne1b</name>
</geneLocation>
<dbReference type="AlphaFoldDB" id="A0A6B9GGD1"/>
<evidence type="ECO:0000256" key="1">
    <source>
        <dbReference type="ARBA" id="ARBA00006526"/>
    </source>
</evidence>
<dbReference type="FunFam" id="3.40.50.300:FF:000016">
    <property type="entry name" value="Oligopeptide ABC transporter ATP-binding component"/>
    <property type="match status" value="1"/>
</dbReference>
<dbReference type="CDD" id="cd03257">
    <property type="entry name" value="ABC_NikE_OppD_transporters"/>
    <property type="match status" value="1"/>
</dbReference>
<dbReference type="Pfam" id="PF08352">
    <property type="entry name" value="oligo_HPY"/>
    <property type="match status" value="1"/>
</dbReference>
<evidence type="ECO:0000256" key="4">
    <source>
        <dbReference type="ARBA" id="ARBA00022840"/>
    </source>
</evidence>
<dbReference type="InterPro" id="IPR013563">
    <property type="entry name" value="Oligopep_ABC_C"/>
</dbReference>
<organism evidence="7 8">
    <name type="scientific">Pantoea cypripedii</name>
    <name type="common">Pectobacterium cypripedii</name>
    <name type="synonym">Erwinia cypripedii</name>
    <dbReference type="NCBI Taxonomy" id="55209"/>
    <lineage>
        <taxon>Bacteria</taxon>
        <taxon>Pseudomonadati</taxon>
        <taxon>Pseudomonadota</taxon>
        <taxon>Gammaproteobacteria</taxon>
        <taxon>Enterobacterales</taxon>
        <taxon>Erwiniaceae</taxon>
        <taxon>Pantoea</taxon>
    </lineage>
</organism>
<dbReference type="SUPFAM" id="SSF52540">
    <property type="entry name" value="P-loop containing nucleoside triphosphate hydrolases"/>
    <property type="match status" value="1"/>
</dbReference>
<dbReference type="InterPro" id="IPR027417">
    <property type="entry name" value="P-loop_NTPase"/>
</dbReference>
<comment type="similarity">
    <text evidence="1">Belongs to the ABC transporter superfamily. Drug exporter-2 (TC 3.A.1.117) family.</text>
</comment>